<dbReference type="Pfam" id="PF00130">
    <property type="entry name" value="C1_1"/>
    <property type="match status" value="1"/>
</dbReference>
<dbReference type="InterPro" id="IPR025258">
    <property type="entry name" value="RH_dom"/>
</dbReference>
<dbReference type="Proteomes" id="UP000625711">
    <property type="component" value="Unassembled WGS sequence"/>
</dbReference>
<proteinExistence type="inferred from homology"/>
<dbReference type="InterPro" id="IPR047983">
    <property type="entry name" value="DEF8_C1"/>
</dbReference>
<evidence type="ECO:0000256" key="2">
    <source>
        <dbReference type="ARBA" id="ARBA00022737"/>
    </source>
</evidence>
<reference evidence="7" key="1">
    <citation type="submission" date="2020-08" db="EMBL/GenBank/DDBJ databases">
        <title>Genome sequencing and assembly of the red palm weevil Rhynchophorus ferrugineus.</title>
        <authorList>
            <person name="Dias G.B."/>
            <person name="Bergman C.M."/>
            <person name="Manee M."/>
        </authorList>
    </citation>
    <scope>NUCLEOTIDE SEQUENCE</scope>
    <source>
        <strain evidence="7">AA-2017</strain>
        <tissue evidence="7">Whole larva</tissue>
    </source>
</reference>
<keyword evidence="4" id="KW-0862">Zinc</keyword>
<evidence type="ECO:0000256" key="5">
    <source>
        <dbReference type="ARBA" id="ARBA00029450"/>
    </source>
</evidence>
<evidence type="ECO:0000259" key="6">
    <source>
        <dbReference type="PROSITE" id="PS50081"/>
    </source>
</evidence>
<sequence length="446" mass="51181">MNDIEEDNNKWAASSDATTFSEKASLSEDLDSCLPENLEAEELQLALNKEANGDELSKAINKCRDLILENEQCSFERKWLVRHLIELRLRLQEYKEAMEDPLHPRNKNSGVSNRTVKGHHLKLQPLLRNASYKYCDHCTGTIWSVVQAWYECEDCGYACHYKCIASILRECAHVIACEKGQYELNICPEVGMSAQKYQCAECKAPLILTAPSGITSCLGKLFLPDKEWSDVKKCDYTGLYYCSACHWSSSAVIPARVVHNWDLTPYLVSQASLQILRITANRPLINLEKLNPRLFSLVQELNLVRRLRQELQGLKKYLVVCRKAKEEHLLWKCDRPHLIDNTDMYSLQDLLDTQSGDLLTKLHNLVEDFSTHVKINCEVCKGRGHICEICQNEEILFPFVSTAYICDKCNSVYHKNCIARVRDLCPKCDRIKERLLKESENNNNGE</sequence>
<dbReference type="PANTHER" id="PTHR12326:SF3">
    <property type="entry name" value="DIFFERENTIALLY EXPRESSED IN FDCP 8 HOMOLOG"/>
    <property type="match status" value="1"/>
</dbReference>
<dbReference type="AlphaFoldDB" id="A0A834M288"/>
<keyword evidence="3" id="KW-0863">Zinc-finger</keyword>
<evidence type="ECO:0000256" key="4">
    <source>
        <dbReference type="ARBA" id="ARBA00022833"/>
    </source>
</evidence>
<keyword evidence="1" id="KW-0479">Metal-binding</keyword>
<dbReference type="SUPFAM" id="SSF57889">
    <property type="entry name" value="Cysteine-rich domain"/>
    <property type="match status" value="1"/>
</dbReference>
<dbReference type="PROSITE" id="PS50081">
    <property type="entry name" value="ZF_DAG_PE_2"/>
    <property type="match status" value="2"/>
</dbReference>
<dbReference type="SMART" id="SM01175">
    <property type="entry name" value="DUF4206"/>
    <property type="match status" value="1"/>
</dbReference>
<organism evidence="7 8">
    <name type="scientific">Rhynchophorus ferrugineus</name>
    <name type="common">Red palm weevil</name>
    <name type="synonym">Curculio ferrugineus</name>
    <dbReference type="NCBI Taxonomy" id="354439"/>
    <lineage>
        <taxon>Eukaryota</taxon>
        <taxon>Metazoa</taxon>
        <taxon>Ecdysozoa</taxon>
        <taxon>Arthropoda</taxon>
        <taxon>Hexapoda</taxon>
        <taxon>Insecta</taxon>
        <taxon>Pterygota</taxon>
        <taxon>Neoptera</taxon>
        <taxon>Endopterygota</taxon>
        <taxon>Coleoptera</taxon>
        <taxon>Polyphaga</taxon>
        <taxon>Cucujiformia</taxon>
        <taxon>Curculionidae</taxon>
        <taxon>Dryophthorinae</taxon>
        <taxon>Rhynchophorus</taxon>
    </lineage>
</organism>
<dbReference type="Gene3D" id="3.30.60.20">
    <property type="match status" value="1"/>
</dbReference>
<feature type="domain" description="Phorbol-ester/DAG-type" evidence="6">
    <location>
        <begin position="118"/>
        <end position="171"/>
    </location>
</feature>
<dbReference type="EMBL" id="JAACXV010014240">
    <property type="protein sequence ID" value="KAF7269321.1"/>
    <property type="molecule type" value="Genomic_DNA"/>
</dbReference>
<protein>
    <recommendedName>
        <fullName evidence="6">Phorbol-ester/DAG-type domain-containing protein</fullName>
    </recommendedName>
</protein>
<dbReference type="SMART" id="SM00109">
    <property type="entry name" value="C1"/>
    <property type="match status" value="2"/>
</dbReference>
<accession>A0A834M288</accession>
<dbReference type="GO" id="GO:0008270">
    <property type="term" value="F:zinc ion binding"/>
    <property type="evidence" value="ECO:0007669"/>
    <property type="project" value="UniProtKB-KW"/>
</dbReference>
<feature type="domain" description="Phorbol-ester/DAG-type" evidence="6">
    <location>
        <begin position="371"/>
        <end position="425"/>
    </location>
</feature>
<name>A0A834M288_RHYFE</name>
<dbReference type="InterPro" id="IPR046349">
    <property type="entry name" value="C1-like_sf"/>
</dbReference>
<evidence type="ECO:0000313" key="7">
    <source>
        <dbReference type="EMBL" id="KAF7269321.1"/>
    </source>
</evidence>
<comment type="similarity">
    <text evidence="5">Belongs to the DEF8 family.</text>
</comment>
<comment type="caution">
    <text evidence="7">The sequence shown here is derived from an EMBL/GenBank/DDBJ whole genome shotgun (WGS) entry which is preliminary data.</text>
</comment>
<keyword evidence="8" id="KW-1185">Reference proteome</keyword>
<gene>
    <name evidence="7" type="ORF">GWI33_017643</name>
</gene>
<dbReference type="Pfam" id="PF13901">
    <property type="entry name" value="RH_dom"/>
    <property type="match status" value="1"/>
</dbReference>
<dbReference type="PANTHER" id="PTHR12326">
    <property type="entry name" value="PLECKSTRIN HOMOLOGY DOMAIN CONTAINING PROTEIN"/>
    <property type="match status" value="1"/>
</dbReference>
<evidence type="ECO:0000256" key="1">
    <source>
        <dbReference type="ARBA" id="ARBA00022723"/>
    </source>
</evidence>
<keyword evidence="2" id="KW-0677">Repeat</keyword>
<evidence type="ECO:0000313" key="8">
    <source>
        <dbReference type="Proteomes" id="UP000625711"/>
    </source>
</evidence>
<evidence type="ECO:0000256" key="3">
    <source>
        <dbReference type="ARBA" id="ARBA00022771"/>
    </source>
</evidence>
<dbReference type="CDD" id="cd20819">
    <property type="entry name" value="C1_DEF8"/>
    <property type="match status" value="1"/>
</dbReference>
<dbReference type="InterPro" id="IPR051366">
    <property type="entry name" value="DEF8"/>
</dbReference>
<dbReference type="InterPro" id="IPR002219">
    <property type="entry name" value="PKC_DAG/PE"/>
</dbReference>
<dbReference type="OrthoDB" id="1918044at2759"/>